<comment type="caution">
    <text evidence="2">The sequence shown here is derived from an EMBL/GenBank/DDBJ whole genome shotgun (WGS) entry which is preliminary data.</text>
</comment>
<evidence type="ECO:0000313" key="3">
    <source>
        <dbReference type="Proteomes" id="UP000727407"/>
    </source>
</evidence>
<evidence type="ECO:0000256" key="1">
    <source>
        <dbReference type="SAM" id="MobiDB-lite"/>
    </source>
</evidence>
<gene>
    <name evidence="2" type="ORF">DAT39_007390</name>
</gene>
<organism evidence="2 3">
    <name type="scientific">Clarias magur</name>
    <name type="common">Asian catfish</name>
    <name type="synonym">Macropteronotus magur</name>
    <dbReference type="NCBI Taxonomy" id="1594786"/>
    <lineage>
        <taxon>Eukaryota</taxon>
        <taxon>Metazoa</taxon>
        <taxon>Chordata</taxon>
        <taxon>Craniata</taxon>
        <taxon>Vertebrata</taxon>
        <taxon>Euteleostomi</taxon>
        <taxon>Actinopterygii</taxon>
        <taxon>Neopterygii</taxon>
        <taxon>Teleostei</taxon>
        <taxon>Ostariophysi</taxon>
        <taxon>Siluriformes</taxon>
        <taxon>Clariidae</taxon>
        <taxon>Clarias</taxon>
    </lineage>
</organism>
<dbReference type="AlphaFoldDB" id="A0A8J4UTC2"/>
<protein>
    <submittedName>
        <fullName evidence="2">Uncharacterized protein</fullName>
    </submittedName>
</protein>
<accession>A0A8J4UTC2</accession>
<name>A0A8J4UTC2_CLAMG</name>
<evidence type="ECO:0000313" key="2">
    <source>
        <dbReference type="EMBL" id="KAF5902870.1"/>
    </source>
</evidence>
<dbReference type="Proteomes" id="UP000727407">
    <property type="component" value="Unassembled WGS sequence"/>
</dbReference>
<feature type="region of interest" description="Disordered" evidence="1">
    <location>
        <begin position="36"/>
        <end position="55"/>
    </location>
</feature>
<reference evidence="2" key="1">
    <citation type="submission" date="2020-07" db="EMBL/GenBank/DDBJ databases">
        <title>Clarias magur genome sequencing, assembly and annotation.</title>
        <authorList>
            <person name="Kushwaha B."/>
            <person name="Kumar R."/>
            <person name="Das P."/>
            <person name="Joshi C.G."/>
            <person name="Kumar D."/>
            <person name="Nagpure N.S."/>
            <person name="Pandey M."/>
            <person name="Agarwal S."/>
            <person name="Srivastava S."/>
            <person name="Singh M."/>
            <person name="Sahoo L."/>
            <person name="Jayasankar P."/>
            <person name="Meher P.K."/>
            <person name="Koringa P.G."/>
            <person name="Iquebal M.A."/>
            <person name="Das S.P."/>
            <person name="Bit A."/>
            <person name="Patnaik S."/>
            <person name="Patel N."/>
            <person name="Shah T.M."/>
            <person name="Hinsu A."/>
            <person name="Jena J.K."/>
        </authorList>
    </citation>
    <scope>NUCLEOTIDE SEQUENCE</scope>
    <source>
        <strain evidence="2">CIFAMagur01</strain>
        <tissue evidence="2">Testis</tissue>
    </source>
</reference>
<dbReference type="EMBL" id="QNUK01000083">
    <property type="protein sequence ID" value="KAF5902870.1"/>
    <property type="molecule type" value="Genomic_DNA"/>
</dbReference>
<proteinExistence type="predicted"/>
<keyword evidence="3" id="KW-1185">Reference proteome</keyword>
<sequence length="75" mass="8001">MRCIVPQRTGFSIDYSNSERCAKGRDACTVNHRKPPATVSVGSDPGTCVSEESSGARTLELPGRVSEGFIQSSIL</sequence>